<dbReference type="PANTHER" id="PTHR42160">
    <property type="entry name" value="URACIL-DNA GLYCOSYLASE SUPERFAMILY PROTEIN"/>
    <property type="match status" value="1"/>
</dbReference>
<dbReference type="Proteomes" id="UP000394068">
    <property type="component" value="Unassembled WGS sequence"/>
</dbReference>
<reference evidence="2 3" key="1">
    <citation type="submission" date="2019-05" db="EMBL/GenBank/DDBJ databases">
        <authorList>
            <consortium name="Pathogen Informatics"/>
        </authorList>
    </citation>
    <scope>NUCLEOTIDE SEQUENCE [LARGE SCALE GENOMIC DNA]</scope>
    <source>
        <strain evidence="2 3">NCTC5386</strain>
    </source>
</reference>
<dbReference type="InterPro" id="IPR047124">
    <property type="entry name" value="HI_0220.2"/>
</dbReference>
<dbReference type="AlphaFoldDB" id="A0A4U9XVN7"/>
<dbReference type="Gene3D" id="3.40.470.10">
    <property type="entry name" value="Uracil-DNA glycosylase-like domain"/>
    <property type="match status" value="1"/>
</dbReference>
<dbReference type="InterPro" id="IPR036895">
    <property type="entry name" value="Uracil-DNA_glycosylase-like_sf"/>
</dbReference>
<feature type="domain" description="Uracil-DNA glycosylase-like" evidence="1">
    <location>
        <begin position="44"/>
        <end position="201"/>
    </location>
</feature>
<dbReference type="SMART" id="SM00987">
    <property type="entry name" value="UreE_C"/>
    <property type="match status" value="1"/>
</dbReference>
<dbReference type="Pfam" id="PF03167">
    <property type="entry name" value="UDG"/>
    <property type="match status" value="1"/>
</dbReference>
<dbReference type="EMBL" id="CABEHT010000001">
    <property type="protein sequence ID" value="VTS17302.1"/>
    <property type="molecule type" value="Genomic_DNA"/>
</dbReference>
<evidence type="ECO:0000313" key="3">
    <source>
        <dbReference type="Proteomes" id="UP000394068"/>
    </source>
</evidence>
<sequence length="209" mass="23868">MILTTKRSSSLEGLFVKGKVMDKIFEAIMADADNQKFTEGIEPLYDAPSSAKIVIVGQAPGIIAQETKLFWNDRSGVKLRQWLDVDNDTFYHSGKFAILPMDFYYPGKGKGGDLPPRKDFADKWHQPLLDLLPNVELIILVGQYAQAYYLGKAKKKTLTETVKAYHDYLPRFFPLVHPSPRNQLWLKKNPWFEEEVIPALQARVAKLLK</sequence>
<protein>
    <submittedName>
        <fullName evidence="2">Uracil DNA glycosylase superfamily protein</fullName>
    </submittedName>
</protein>
<dbReference type="SMART" id="SM00986">
    <property type="entry name" value="UDG"/>
    <property type="match status" value="1"/>
</dbReference>
<accession>A0A4U9XVN7</accession>
<evidence type="ECO:0000313" key="2">
    <source>
        <dbReference type="EMBL" id="VTS17302.1"/>
    </source>
</evidence>
<name>A0A4U9XVN7_9STRE</name>
<proteinExistence type="predicted"/>
<organism evidence="2 3">
    <name type="scientific">Streptococcus pseudoporcinus</name>
    <dbReference type="NCBI Taxonomy" id="361101"/>
    <lineage>
        <taxon>Bacteria</taxon>
        <taxon>Bacillati</taxon>
        <taxon>Bacillota</taxon>
        <taxon>Bacilli</taxon>
        <taxon>Lactobacillales</taxon>
        <taxon>Streptococcaceae</taxon>
        <taxon>Streptococcus</taxon>
    </lineage>
</organism>
<dbReference type="InterPro" id="IPR005122">
    <property type="entry name" value="Uracil-DNA_glycosylase-like"/>
</dbReference>
<dbReference type="PANTHER" id="PTHR42160:SF1">
    <property type="entry name" value="URACIL-DNA GLYCOSYLASE SUPERFAMILY PROTEIN"/>
    <property type="match status" value="1"/>
</dbReference>
<dbReference type="SUPFAM" id="SSF52141">
    <property type="entry name" value="Uracil-DNA glycosylase-like"/>
    <property type="match status" value="1"/>
</dbReference>
<evidence type="ECO:0000259" key="1">
    <source>
        <dbReference type="SMART" id="SM00986"/>
    </source>
</evidence>
<gene>
    <name evidence="2" type="ORF">NCTC5386_01557</name>
</gene>
<dbReference type="CDD" id="cd10033">
    <property type="entry name" value="UDG_like"/>
    <property type="match status" value="1"/>
</dbReference>